<evidence type="ECO:0000256" key="3">
    <source>
        <dbReference type="ARBA" id="ARBA00018548"/>
    </source>
</evidence>
<dbReference type="InterPro" id="IPR032419">
    <property type="entry name" value="CC2-LZ_dom"/>
</dbReference>
<evidence type="ECO:0000256" key="8">
    <source>
        <dbReference type="ARBA" id="ARBA00022771"/>
    </source>
</evidence>
<dbReference type="InterPro" id="IPR051301">
    <property type="entry name" value="Optineurin/NFkB_EssMod"/>
</dbReference>
<accession>A0A9L0JAA3</accession>
<dbReference type="InterPro" id="IPR034735">
    <property type="entry name" value="NEMO_ZF"/>
</dbReference>
<feature type="coiled-coil region" evidence="16">
    <location>
        <begin position="90"/>
        <end position="167"/>
    </location>
</feature>
<evidence type="ECO:0000313" key="20">
    <source>
        <dbReference type="Proteomes" id="UP000694387"/>
    </source>
</evidence>
<dbReference type="GO" id="GO:0043001">
    <property type="term" value="P:Golgi to plasma membrane protein transport"/>
    <property type="evidence" value="ECO:0007669"/>
    <property type="project" value="Ensembl"/>
</dbReference>
<dbReference type="PANTHER" id="PTHR31553">
    <property type="entry name" value="NF-KAPPA-B ESSENTIAL MODULATOR"/>
    <property type="match status" value="1"/>
</dbReference>
<evidence type="ECO:0000313" key="19">
    <source>
        <dbReference type="Ensembl" id="ENSEASP00005046942.1"/>
    </source>
</evidence>
<evidence type="ECO:0000256" key="6">
    <source>
        <dbReference type="ARBA" id="ARBA00022723"/>
    </source>
</evidence>
<dbReference type="InterPro" id="IPR021063">
    <property type="entry name" value="NEMO_N"/>
</dbReference>
<dbReference type="Gene3D" id="1.20.5.390">
    <property type="entry name" value="L1 transposable element, trimerization domain"/>
    <property type="match status" value="2"/>
</dbReference>
<evidence type="ECO:0000256" key="14">
    <source>
        <dbReference type="PROSITE-ProRule" id="PRU01142"/>
    </source>
</evidence>
<feature type="coiled-coil region" evidence="16">
    <location>
        <begin position="309"/>
        <end position="498"/>
    </location>
</feature>
<evidence type="ECO:0000256" key="2">
    <source>
        <dbReference type="ARBA" id="ARBA00004601"/>
    </source>
</evidence>
<evidence type="ECO:0000256" key="12">
    <source>
        <dbReference type="ARBA" id="ARBA00023054"/>
    </source>
</evidence>
<feature type="compositionally biased region" description="Basic and acidic residues" evidence="17">
    <location>
        <begin position="266"/>
        <end position="288"/>
    </location>
</feature>
<dbReference type="FunFam" id="1.20.5.990:FF:000002">
    <property type="entry name" value="Optineurin"/>
    <property type="match status" value="1"/>
</dbReference>
<feature type="region of interest" description="Disordered" evidence="17">
    <location>
        <begin position="266"/>
        <end position="292"/>
    </location>
</feature>
<dbReference type="GO" id="GO:0001920">
    <property type="term" value="P:negative regulation of receptor recycling"/>
    <property type="evidence" value="ECO:0007669"/>
    <property type="project" value="Ensembl"/>
</dbReference>
<feature type="domain" description="CCHC NOA-type" evidence="18">
    <location>
        <begin position="545"/>
        <end position="575"/>
    </location>
</feature>
<dbReference type="GO" id="GO:0061734">
    <property type="term" value="P:type 2 mitophagy"/>
    <property type="evidence" value="ECO:0007669"/>
    <property type="project" value="Ensembl"/>
</dbReference>
<keyword evidence="12 16" id="KW-0175">Coiled coil</keyword>
<dbReference type="GO" id="GO:0034067">
    <property type="term" value="P:protein localization to Golgi apparatus"/>
    <property type="evidence" value="ECO:0007669"/>
    <property type="project" value="Ensembl"/>
</dbReference>
<dbReference type="GO" id="GO:0005634">
    <property type="term" value="C:nucleus"/>
    <property type="evidence" value="ECO:0007669"/>
    <property type="project" value="TreeGrafter"/>
</dbReference>
<keyword evidence="4 15" id="KW-0963">Cytoplasm</keyword>
<evidence type="ECO:0000256" key="10">
    <source>
        <dbReference type="ARBA" id="ARBA00023006"/>
    </source>
</evidence>
<keyword evidence="13 15" id="KW-0968">Cytoplasmic vesicle</keyword>
<reference evidence="19 20" key="1">
    <citation type="journal article" date="2020" name="Nat. Commun.">
        <title>Donkey genomes provide new insights into domestication and selection for coat color.</title>
        <authorList>
            <person name="Wang"/>
            <person name="C."/>
            <person name="Li"/>
            <person name="H."/>
            <person name="Guo"/>
            <person name="Y."/>
            <person name="Huang"/>
            <person name="J."/>
            <person name="Sun"/>
            <person name="Y."/>
            <person name="Min"/>
            <person name="J."/>
            <person name="Wang"/>
            <person name="J."/>
            <person name="Fang"/>
            <person name="X."/>
            <person name="Zhao"/>
            <person name="Z."/>
            <person name="Wang"/>
            <person name="S."/>
            <person name="Zhang"/>
            <person name="Y."/>
            <person name="Liu"/>
            <person name="Q."/>
            <person name="Jiang"/>
            <person name="Q."/>
            <person name="Wang"/>
            <person name="X."/>
            <person name="Guo"/>
            <person name="Y."/>
            <person name="Yang"/>
            <person name="C."/>
            <person name="Wang"/>
            <person name="Y."/>
            <person name="Tian"/>
            <person name="F."/>
            <person name="Zhuang"/>
            <person name="G."/>
            <person name="Fan"/>
            <person name="Y."/>
            <person name="Gao"/>
            <person name="Q."/>
            <person name="Li"/>
            <person name="Y."/>
            <person name="Ju"/>
            <person name="Z."/>
            <person name="Li"/>
            <person name="J."/>
            <person name="Li"/>
            <person name="R."/>
            <person name="Hou"/>
            <person name="M."/>
            <person name="Yang"/>
            <person name="G."/>
            <person name="Liu"/>
            <person name="G."/>
            <person name="Liu"/>
            <person name="W."/>
            <person name="Guo"/>
            <person name="J."/>
            <person name="Pan"/>
            <person name="S."/>
            <person name="Fan"/>
            <person name="G."/>
            <person name="Zhang"/>
            <person name="W."/>
            <person name="Zhang"/>
            <person name="R."/>
            <person name="Yu"/>
            <person name="J."/>
            <person name="Zhang"/>
            <person name="X."/>
            <person name="Yin"/>
            <person name="Q."/>
            <person name="Ji"/>
            <person name="C."/>
            <person name="Jin"/>
            <person name="Y."/>
            <person name="Yue"/>
            <person name="G."/>
            <person name="Liu"/>
            <person name="M."/>
            <person name="Xu"/>
            <person name="J."/>
            <person name="Liu"/>
            <person name="S."/>
            <person name="Jordana"/>
            <person name="J."/>
            <person name="Noce"/>
            <person name="A."/>
            <person name="Amills"/>
            <person name="M."/>
            <person name="Wu"/>
            <person name="D.D."/>
            <person name="Li"/>
            <person name="S."/>
            <person name="Zhou"/>
            <person name="X. and Zhong"/>
            <person name="J."/>
        </authorList>
    </citation>
    <scope>NUCLEOTIDE SEQUENCE [LARGE SCALE GENOMIC DNA]</scope>
</reference>
<keyword evidence="6 15" id="KW-0479">Metal-binding</keyword>
<evidence type="ECO:0000256" key="11">
    <source>
        <dbReference type="ARBA" id="ARBA00023034"/>
    </source>
</evidence>
<dbReference type="FunFam" id="1.20.5.390:FF:000004">
    <property type="entry name" value="Optineurin"/>
    <property type="match status" value="1"/>
</dbReference>
<keyword evidence="9 15" id="KW-0862">Zinc</keyword>
<dbReference type="Pfam" id="PF18414">
    <property type="entry name" value="zf_C2H2_10"/>
    <property type="match status" value="1"/>
</dbReference>
<dbReference type="GO" id="GO:0043124">
    <property type="term" value="P:negative regulation of canonical NF-kappaB signal transduction"/>
    <property type="evidence" value="ECO:0007669"/>
    <property type="project" value="Ensembl"/>
</dbReference>
<evidence type="ECO:0000259" key="18">
    <source>
        <dbReference type="PROSITE" id="PS51801"/>
    </source>
</evidence>
<dbReference type="GO" id="GO:0030674">
    <property type="term" value="F:protein-macromolecule adaptor activity"/>
    <property type="evidence" value="ECO:0007669"/>
    <property type="project" value="Ensembl"/>
</dbReference>
<dbReference type="GO" id="GO:0070530">
    <property type="term" value="F:K63-linked polyubiquitin modification-dependent protein binding"/>
    <property type="evidence" value="ECO:0007669"/>
    <property type="project" value="Ensembl"/>
</dbReference>
<evidence type="ECO:0000256" key="5">
    <source>
        <dbReference type="ARBA" id="ARBA00022553"/>
    </source>
</evidence>
<gene>
    <name evidence="19" type="primary">OPTN</name>
</gene>
<keyword evidence="11 15" id="KW-0333">Golgi apparatus</keyword>
<dbReference type="PANTHER" id="PTHR31553:SF2">
    <property type="entry name" value="OPTINEURIN"/>
    <property type="match status" value="1"/>
</dbReference>
<organism evidence="19 20">
    <name type="scientific">Equus asinus</name>
    <name type="common">Donkey</name>
    <name type="synonym">Equus africanus asinus</name>
    <dbReference type="NCBI Taxonomy" id="9793"/>
    <lineage>
        <taxon>Eukaryota</taxon>
        <taxon>Metazoa</taxon>
        <taxon>Chordata</taxon>
        <taxon>Craniata</taxon>
        <taxon>Vertebrata</taxon>
        <taxon>Euteleostomi</taxon>
        <taxon>Mammalia</taxon>
        <taxon>Eutheria</taxon>
        <taxon>Laurasiatheria</taxon>
        <taxon>Perissodactyla</taxon>
        <taxon>Equidae</taxon>
        <taxon>Equus</taxon>
    </lineage>
</organism>
<proteinExistence type="predicted"/>
<evidence type="ECO:0000256" key="9">
    <source>
        <dbReference type="ARBA" id="ARBA00022833"/>
    </source>
</evidence>
<evidence type="ECO:0000256" key="1">
    <source>
        <dbReference type="ARBA" id="ARBA00004419"/>
    </source>
</evidence>
<protein>
    <recommendedName>
        <fullName evidence="3 15">Optineurin</fullName>
    </recommendedName>
</protein>
<dbReference type="GO" id="GO:0050829">
    <property type="term" value="P:defense response to Gram-negative bacterium"/>
    <property type="evidence" value="ECO:0007669"/>
    <property type="project" value="Ensembl"/>
</dbReference>
<dbReference type="GO" id="GO:0090161">
    <property type="term" value="P:Golgi ribbon formation"/>
    <property type="evidence" value="ECO:0007669"/>
    <property type="project" value="Ensembl"/>
</dbReference>
<dbReference type="GO" id="GO:0055037">
    <property type="term" value="C:recycling endosome"/>
    <property type="evidence" value="ECO:0007669"/>
    <property type="project" value="UniProtKB-SubCell"/>
</dbReference>
<comment type="subcellular location">
    <subcellularLocation>
        <location evidence="15">Cytoplasm</location>
        <location evidence="15">Perinuclear region</location>
    </subcellularLocation>
    <subcellularLocation>
        <location evidence="15">Golgi apparatus</location>
    </subcellularLocation>
    <subcellularLocation>
        <location evidence="2 15">Golgi apparatus</location>
        <location evidence="2 15">trans-Golgi network</location>
    </subcellularLocation>
    <subcellularLocation>
        <location evidence="1 15">Cytoplasmic vesicle</location>
        <location evidence="1 15">Autophagosome</location>
    </subcellularLocation>
    <subcellularLocation>
        <location evidence="15">Cytoplasmic vesicle</location>
    </subcellularLocation>
    <subcellularLocation>
        <location evidence="15">Recycling endosome</location>
    </subcellularLocation>
</comment>
<evidence type="ECO:0000256" key="17">
    <source>
        <dbReference type="SAM" id="MobiDB-lite"/>
    </source>
</evidence>
<evidence type="ECO:0000256" key="15">
    <source>
        <dbReference type="RuleBase" id="RU367122"/>
    </source>
</evidence>
<dbReference type="CDD" id="cd09803">
    <property type="entry name" value="UBAN"/>
    <property type="match status" value="1"/>
</dbReference>
<keyword evidence="5" id="KW-0597">Phosphoprotein</keyword>
<keyword evidence="20" id="KW-1185">Reference proteome</keyword>
<dbReference type="AlphaFoldDB" id="A0A9L0JAA3"/>
<reference evidence="19" key="2">
    <citation type="submission" date="2025-08" db="UniProtKB">
        <authorList>
            <consortium name="Ensembl"/>
        </authorList>
    </citation>
    <scope>IDENTIFICATION</scope>
</reference>
<keyword evidence="10" id="KW-0072">Autophagy</keyword>
<dbReference type="GO" id="GO:0048471">
    <property type="term" value="C:perinuclear region of cytoplasm"/>
    <property type="evidence" value="ECO:0007669"/>
    <property type="project" value="UniProtKB-SubCell"/>
</dbReference>
<sequence>MSHQPLSCLTEKGDSPIETTGNGPPHLAHPSLDTFTPEELLQQMKELLTENHQLKEAMKLNNQAMKGRFEELSAWTEKQKEERLFFEIQSKEAKERLMALSHENEKLKEELGKLKGKTERSFEDPTGDPKVPKAEAEQEMEQLKTQVARLQAEKADLLGIVSELQLKLNSSGPSEDSFVEIRMAEGEADVAMKEFKTRPGRTRTESIGSCRSKSAEGTRNYLEFEELTVSQLMLCLREGNQKVERLEIALKEAKERISYFEKKVNDHSEIETQTEESKEKEKEEEKSTETIGSEVETLNLQVTTLFKELQEAHTKLSEAELMKKRLQEKCQALERKNSATPSELNEKQELLYNNRKLELQVESMRSEIKMEQAKTEEEKSKLASLQLTHNRLLQEYNSALKMIEELERKESEKVDKVVLQEVNEKLELAEKALASKQLQMDEMKQTIAKQEEDLETMTVLRAQMEVYCSDFHAERAAREKIHEEKEQLALQLAILLKENNAFEDGGRQSLMEMQSRHGARTSDSDQQVYLVERGAEDRNWQQQQQRNIPIHSCPKCGEVLPDIDTLQIHVMDCII</sequence>
<dbReference type="GO" id="GO:0005802">
    <property type="term" value="C:trans-Golgi network"/>
    <property type="evidence" value="ECO:0007669"/>
    <property type="project" value="Ensembl"/>
</dbReference>
<dbReference type="Pfam" id="PF11577">
    <property type="entry name" value="NEMO"/>
    <property type="match status" value="1"/>
</dbReference>
<reference evidence="19" key="3">
    <citation type="submission" date="2025-09" db="UniProtKB">
        <authorList>
            <consortium name="Ensembl"/>
        </authorList>
    </citation>
    <scope>IDENTIFICATION</scope>
</reference>
<dbReference type="Gene3D" id="1.20.5.990">
    <property type="entry name" value="Nemo cc2-lz domain - 1d5 darpin complex"/>
    <property type="match status" value="1"/>
</dbReference>
<dbReference type="GO" id="GO:0005829">
    <property type="term" value="C:cytosol"/>
    <property type="evidence" value="ECO:0007669"/>
    <property type="project" value="Ensembl"/>
</dbReference>
<feature type="region of interest" description="Disordered" evidence="17">
    <location>
        <begin position="1"/>
        <end position="30"/>
    </location>
</feature>
<keyword evidence="7 15" id="KW-0967">Endosome</keyword>
<evidence type="ECO:0000256" key="16">
    <source>
        <dbReference type="SAM" id="Coils"/>
    </source>
</evidence>
<name>A0A9L0JAA3_EQUAS</name>
<dbReference type="FunFam" id="1.20.5.390:FF:000007">
    <property type="entry name" value="Optineurin"/>
    <property type="match status" value="1"/>
</dbReference>
<dbReference type="GO" id="GO:0005776">
    <property type="term" value="C:autophagosome"/>
    <property type="evidence" value="ECO:0007669"/>
    <property type="project" value="UniProtKB-SubCell"/>
</dbReference>
<dbReference type="Ensembl" id="ENSEAST00005050336.1">
    <property type="protein sequence ID" value="ENSEASP00005046942.1"/>
    <property type="gene ID" value="ENSEASG00005019299.2"/>
</dbReference>
<dbReference type="GO" id="GO:0034620">
    <property type="term" value="P:cellular response to unfolded protein"/>
    <property type="evidence" value="ECO:0007669"/>
    <property type="project" value="Ensembl"/>
</dbReference>
<evidence type="ECO:0000256" key="7">
    <source>
        <dbReference type="ARBA" id="ARBA00022753"/>
    </source>
</evidence>
<comment type="function">
    <text evidence="15">May act by regulating membrane trafficking and cellular morphogenesis.</text>
</comment>
<dbReference type="PROSITE" id="PS51801">
    <property type="entry name" value="ZF_CCHC_NOA"/>
    <property type="match status" value="1"/>
</dbReference>
<evidence type="ECO:0000256" key="4">
    <source>
        <dbReference type="ARBA" id="ARBA00022490"/>
    </source>
</evidence>
<evidence type="ECO:0000256" key="13">
    <source>
        <dbReference type="ARBA" id="ARBA00023329"/>
    </source>
</evidence>
<keyword evidence="8 14" id="KW-0863">Zinc-finger</keyword>
<dbReference type="Proteomes" id="UP000694387">
    <property type="component" value="Chromosome 29"/>
</dbReference>
<dbReference type="GO" id="GO:0008270">
    <property type="term" value="F:zinc ion binding"/>
    <property type="evidence" value="ECO:0007669"/>
    <property type="project" value="UniProtKB-KW"/>
</dbReference>
<dbReference type="Pfam" id="PF16516">
    <property type="entry name" value="CC2-LZ"/>
    <property type="match status" value="1"/>
</dbReference>
<feature type="coiled-coil region" evidence="16">
    <location>
        <begin position="236"/>
        <end position="263"/>
    </location>
</feature>
<dbReference type="GeneTree" id="ENSGT00530000063808"/>
<dbReference type="GO" id="GO:0042802">
    <property type="term" value="F:identical protein binding"/>
    <property type="evidence" value="ECO:0007669"/>
    <property type="project" value="Ensembl"/>
</dbReference>
<dbReference type="GO" id="GO:1904417">
    <property type="term" value="P:positive regulation of xenophagy"/>
    <property type="evidence" value="ECO:0007669"/>
    <property type="project" value="Ensembl"/>
</dbReference>